<dbReference type="InterPro" id="IPR050261">
    <property type="entry name" value="FrsA_esterase"/>
</dbReference>
<keyword evidence="2" id="KW-0732">Signal</keyword>
<feature type="chain" id="PRO_5047133268" evidence="2">
    <location>
        <begin position="24"/>
        <end position="329"/>
    </location>
</feature>
<dbReference type="RefSeq" id="WP_210264220.1">
    <property type="nucleotide sequence ID" value="NZ_JABFDP010000044.1"/>
</dbReference>
<feature type="signal peptide" evidence="2">
    <location>
        <begin position="1"/>
        <end position="23"/>
    </location>
</feature>
<evidence type="ECO:0000256" key="1">
    <source>
        <dbReference type="ARBA" id="ARBA00022801"/>
    </source>
</evidence>
<keyword evidence="1 4" id="KW-0378">Hydrolase</keyword>
<evidence type="ECO:0000256" key="2">
    <source>
        <dbReference type="SAM" id="SignalP"/>
    </source>
</evidence>
<dbReference type="InterPro" id="IPR002925">
    <property type="entry name" value="Dienelactn_hydro"/>
</dbReference>
<gene>
    <name evidence="4" type="ORF">JQ619_22285</name>
</gene>
<dbReference type="Gene3D" id="3.40.50.1820">
    <property type="entry name" value="alpha/beta hydrolase"/>
    <property type="match status" value="1"/>
</dbReference>
<dbReference type="SUPFAM" id="SSF53474">
    <property type="entry name" value="alpha/beta-Hydrolases"/>
    <property type="match status" value="1"/>
</dbReference>
<keyword evidence="5" id="KW-1185">Reference proteome</keyword>
<comment type="caution">
    <text evidence="4">The sequence shown here is derived from an EMBL/GenBank/DDBJ whole genome shotgun (WGS) entry which is preliminary data.</text>
</comment>
<dbReference type="PANTHER" id="PTHR22946">
    <property type="entry name" value="DIENELACTONE HYDROLASE DOMAIN-CONTAINING PROTEIN-RELATED"/>
    <property type="match status" value="1"/>
</dbReference>
<dbReference type="PANTHER" id="PTHR22946:SF9">
    <property type="entry name" value="POLYKETIDE TRANSFERASE AF380"/>
    <property type="match status" value="1"/>
</dbReference>
<organism evidence="4 5">
    <name type="scientific">Bradyrhizobium denitrificans</name>
    <dbReference type="NCBI Taxonomy" id="2734912"/>
    <lineage>
        <taxon>Bacteria</taxon>
        <taxon>Pseudomonadati</taxon>
        <taxon>Pseudomonadota</taxon>
        <taxon>Alphaproteobacteria</taxon>
        <taxon>Hyphomicrobiales</taxon>
        <taxon>Nitrobacteraceae</taxon>
        <taxon>Bradyrhizobium</taxon>
    </lineage>
</organism>
<accession>A0ABS5GD24</accession>
<evidence type="ECO:0000259" key="3">
    <source>
        <dbReference type="Pfam" id="PF01738"/>
    </source>
</evidence>
<name>A0ABS5GD24_9BRAD</name>
<reference evidence="5" key="1">
    <citation type="journal article" date="2021" name="ISME J.">
        <title>Evolutionary origin and ecological implication of a unique nif island in free-living Bradyrhizobium lineages.</title>
        <authorList>
            <person name="Tao J."/>
        </authorList>
    </citation>
    <scope>NUCLEOTIDE SEQUENCE [LARGE SCALE GENOMIC DNA]</scope>
    <source>
        <strain evidence="5">SZCCT0094</strain>
    </source>
</reference>
<feature type="domain" description="Dienelactone hydrolase" evidence="3">
    <location>
        <begin position="66"/>
        <end position="253"/>
    </location>
</feature>
<dbReference type="InterPro" id="IPR029058">
    <property type="entry name" value="AB_hydrolase_fold"/>
</dbReference>
<dbReference type="Proteomes" id="UP001314635">
    <property type="component" value="Unassembled WGS sequence"/>
</dbReference>
<sequence length="329" mass="35841">MTLNRFCIAALSVWLTCCAPCFGQNASHVLLIPFATTTSADNDVLMGQTGGTPATIAGELRLPRSQDPAFPAVILIPSSDGGNLAVERWANALNKQGIATFTVDSFSGRRFNAGKSQVDPPTQRLFQIPDAYRALDLLAKHPRIDASRIALMGFGTGGVVALYGRLERFRKAFSTGSARIALFIGLYTPCNISLVDETEPSQASVRLFHGSSDDWFPVSVCRDYVAKLSNANIDIVLREYPNAYNSFDNPDLKHQVFLSQFATARGCRLEERARGDFVNRDTGKAFEPKDACVTRGVTFGYDREAAAIARSDVTAALAKIFDLTPQKDD</sequence>
<evidence type="ECO:0000313" key="5">
    <source>
        <dbReference type="Proteomes" id="UP001314635"/>
    </source>
</evidence>
<dbReference type="EMBL" id="JAFCLK010000021">
    <property type="protein sequence ID" value="MBR1138496.1"/>
    <property type="molecule type" value="Genomic_DNA"/>
</dbReference>
<dbReference type="Pfam" id="PF01738">
    <property type="entry name" value="DLH"/>
    <property type="match status" value="1"/>
</dbReference>
<protein>
    <submittedName>
        <fullName evidence="4">Dienelactone hydrolase family protein</fullName>
    </submittedName>
</protein>
<proteinExistence type="predicted"/>
<dbReference type="GO" id="GO:0016787">
    <property type="term" value="F:hydrolase activity"/>
    <property type="evidence" value="ECO:0007669"/>
    <property type="project" value="UniProtKB-KW"/>
</dbReference>
<evidence type="ECO:0000313" key="4">
    <source>
        <dbReference type="EMBL" id="MBR1138496.1"/>
    </source>
</evidence>